<organism evidence="3 4">
    <name type="scientific">Microbispora oryzae</name>
    <dbReference type="NCBI Taxonomy" id="2806554"/>
    <lineage>
        <taxon>Bacteria</taxon>
        <taxon>Bacillati</taxon>
        <taxon>Actinomycetota</taxon>
        <taxon>Actinomycetes</taxon>
        <taxon>Streptosporangiales</taxon>
        <taxon>Streptosporangiaceae</taxon>
        <taxon>Microbispora</taxon>
    </lineage>
</organism>
<keyword evidence="2" id="KW-0812">Transmembrane</keyword>
<dbReference type="SUPFAM" id="SSF53474">
    <property type="entry name" value="alpha/beta-Hydrolases"/>
    <property type="match status" value="1"/>
</dbReference>
<feature type="region of interest" description="Disordered" evidence="1">
    <location>
        <begin position="680"/>
        <end position="719"/>
    </location>
</feature>
<comment type="caution">
    <text evidence="3">The sequence shown here is derived from an EMBL/GenBank/DDBJ whole genome shotgun (WGS) entry which is preliminary data.</text>
</comment>
<feature type="transmembrane region" description="Helical" evidence="2">
    <location>
        <begin position="483"/>
        <end position="505"/>
    </location>
</feature>
<feature type="transmembrane region" description="Helical" evidence="2">
    <location>
        <begin position="244"/>
        <end position="267"/>
    </location>
</feature>
<evidence type="ECO:0000313" key="4">
    <source>
        <dbReference type="Proteomes" id="UP000674234"/>
    </source>
</evidence>
<feature type="compositionally biased region" description="Low complexity" evidence="1">
    <location>
        <begin position="757"/>
        <end position="788"/>
    </location>
</feature>
<keyword evidence="2" id="KW-0472">Membrane</keyword>
<feature type="transmembrane region" description="Helical" evidence="2">
    <location>
        <begin position="288"/>
        <end position="311"/>
    </location>
</feature>
<reference evidence="3" key="1">
    <citation type="submission" date="2021-02" db="EMBL/GenBank/DDBJ databases">
        <title>Draft genome sequence of Microbispora sp. RL4-1S isolated from rice leaves in Thailand.</title>
        <authorList>
            <person name="Muangham S."/>
            <person name="Duangmal K."/>
        </authorList>
    </citation>
    <scope>NUCLEOTIDE SEQUENCE</scope>
    <source>
        <strain evidence="3">RL4-1S</strain>
    </source>
</reference>
<protein>
    <recommendedName>
        <fullName evidence="5">Lipase family protein</fullName>
    </recommendedName>
</protein>
<keyword evidence="2" id="KW-1133">Transmembrane helix</keyword>
<feature type="transmembrane region" description="Helical" evidence="2">
    <location>
        <begin position="517"/>
        <end position="539"/>
    </location>
</feature>
<feature type="transmembrane region" description="Helical" evidence="2">
    <location>
        <begin position="219"/>
        <end position="238"/>
    </location>
</feature>
<dbReference type="RefSeq" id="WP_210154333.1">
    <property type="nucleotide sequence ID" value="NZ_JAFCNB010000002.1"/>
</dbReference>
<evidence type="ECO:0000256" key="2">
    <source>
        <dbReference type="SAM" id="Phobius"/>
    </source>
</evidence>
<accession>A0A941AGJ8</accession>
<evidence type="ECO:0000256" key="1">
    <source>
        <dbReference type="SAM" id="MobiDB-lite"/>
    </source>
</evidence>
<sequence>MHGVSGTPPEHTLNYPHPQLVAGDSTTGFYRRWWPGGQPTGEQVDVPETRRREAYAWGGLTSGGKTIALWLLLLPFSLANLAYFMLPRPARGRRLRHAVEAALRLFALLLTGTLVSALTVSAVDLVGWQCTGPGRPCTGDAGPAWVRWIGQVWDTPSPRLAVTSLLPFTVVAVLWWTARRTWVRDEMTRMPEHHTPPPGLLLAQPRLWHGAAPVLRLRAVHIAFAVGSIGLAVSSPFVHTPRGLALTVANGVVQLIAAVLVALPAIARRLDPGHGRSATSVLDTVCVALRWTSVALFLVTFALALTGLPLGVPVAEAGYRLPSAGAAQAQFDLTIALTLFILIGTAVLAGMDRPDPGTRDPVERRAMGGMASWFVLMVAIGSANTLGLGLMFWTASYFGVPESMEPGPIEPIGAKLFLGDPVWWTAALLPVLVVGALLVAVLLVWLRGKAARAFQPPLGQYYGVANSADVARKWALASLTDRAGLALGLLTGVGLAAFATVTVIYQLHRMNPSDGAAAFLTSIGSWALATIIVGLVLLGRRSYGDSKLRRTVGIIWDISTFWPRAIHPLAPPCYTERVIPELVARVGALTRDENDKVILSGHSQGSVIAAALVLQLPPEVTAKVRLLTHGSPLRRLYAGFFPAYFGTSSLSEIRRTVPWSNLYRLSDPIGGPVFRRVDPFAPPGQPDPAGTGTGAGTTAGTGAAGTQPQVDRYCWDPPQPAAGEPLPRMLGHSGYWLCPPYDETLTYLTAAACGENGEPPGSEAAVPAGAAGVPAQPGGPADAHASTA</sequence>
<evidence type="ECO:0008006" key="5">
    <source>
        <dbReference type="Google" id="ProtNLM"/>
    </source>
</evidence>
<feature type="transmembrane region" description="Helical" evidence="2">
    <location>
        <begin position="67"/>
        <end position="86"/>
    </location>
</feature>
<feature type="transmembrane region" description="Helical" evidence="2">
    <location>
        <begin position="160"/>
        <end position="178"/>
    </location>
</feature>
<feature type="transmembrane region" description="Helical" evidence="2">
    <location>
        <begin position="371"/>
        <end position="395"/>
    </location>
</feature>
<keyword evidence="4" id="KW-1185">Reference proteome</keyword>
<proteinExistence type="predicted"/>
<dbReference type="AlphaFoldDB" id="A0A941AGJ8"/>
<gene>
    <name evidence="3" type="ORF">JOL79_04260</name>
</gene>
<evidence type="ECO:0000313" key="3">
    <source>
        <dbReference type="EMBL" id="MBP2703015.1"/>
    </source>
</evidence>
<feature type="transmembrane region" description="Helical" evidence="2">
    <location>
        <begin position="98"/>
        <end position="118"/>
    </location>
</feature>
<dbReference type="InterPro" id="IPR029058">
    <property type="entry name" value="AB_hydrolase_fold"/>
</dbReference>
<dbReference type="Proteomes" id="UP000674234">
    <property type="component" value="Unassembled WGS sequence"/>
</dbReference>
<feature type="transmembrane region" description="Helical" evidence="2">
    <location>
        <begin position="331"/>
        <end position="350"/>
    </location>
</feature>
<feature type="transmembrane region" description="Helical" evidence="2">
    <location>
        <begin position="422"/>
        <end position="446"/>
    </location>
</feature>
<name>A0A941AGJ8_9ACTN</name>
<feature type="region of interest" description="Disordered" evidence="1">
    <location>
        <begin position="755"/>
        <end position="788"/>
    </location>
</feature>
<dbReference type="EMBL" id="JAFCNB010000002">
    <property type="protein sequence ID" value="MBP2703015.1"/>
    <property type="molecule type" value="Genomic_DNA"/>
</dbReference>
<feature type="compositionally biased region" description="Gly residues" evidence="1">
    <location>
        <begin position="691"/>
        <end position="703"/>
    </location>
</feature>